<evidence type="ECO:0000313" key="10">
    <source>
        <dbReference type="Proteomes" id="UP000580250"/>
    </source>
</evidence>
<keyword evidence="1" id="KW-0479">Metal-binding</keyword>
<dbReference type="GO" id="GO:0008270">
    <property type="term" value="F:zinc ion binding"/>
    <property type="evidence" value="ECO:0007669"/>
    <property type="project" value="UniProtKB-KW"/>
</dbReference>
<dbReference type="InterPro" id="IPR050329">
    <property type="entry name" value="GLI_C2H2-zinc-finger"/>
</dbReference>
<feature type="signal peptide" evidence="7">
    <location>
        <begin position="1"/>
        <end position="20"/>
    </location>
</feature>
<keyword evidence="7" id="KW-0732">Signal</keyword>
<dbReference type="PROSITE" id="PS00028">
    <property type="entry name" value="ZINC_FINGER_C2H2_1"/>
    <property type="match status" value="2"/>
</dbReference>
<evidence type="ECO:0000256" key="2">
    <source>
        <dbReference type="ARBA" id="ARBA00022737"/>
    </source>
</evidence>
<gene>
    <name evidence="9" type="ORF">MENT_LOCUS41367</name>
</gene>
<dbReference type="GO" id="GO:0045944">
    <property type="term" value="P:positive regulation of transcription by RNA polymerase II"/>
    <property type="evidence" value="ECO:0007669"/>
    <property type="project" value="UniProtKB-ARBA"/>
</dbReference>
<dbReference type="PANTHER" id="PTHR19818">
    <property type="entry name" value="ZINC FINGER PROTEIN ZIC AND GLI"/>
    <property type="match status" value="1"/>
</dbReference>
<dbReference type="AlphaFoldDB" id="A0A6V7WNV0"/>
<dbReference type="Pfam" id="PF00096">
    <property type="entry name" value="zf-C2H2"/>
    <property type="match status" value="1"/>
</dbReference>
<keyword evidence="2" id="KW-0677">Repeat</keyword>
<organism evidence="9 10">
    <name type="scientific">Meloidogyne enterolobii</name>
    <name type="common">Root-knot nematode worm</name>
    <name type="synonym">Meloidogyne mayaguensis</name>
    <dbReference type="NCBI Taxonomy" id="390850"/>
    <lineage>
        <taxon>Eukaryota</taxon>
        <taxon>Metazoa</taxon>
        <taxon>Ecdysozoa</taxon>
        <taxon>Nematoda</taxon>
        <taxon>Chromadorea</taxon>
        <taxon>Rhabditida</taxon>
        <taxon>Tylenchina</taxon>
        <taxon>Tylenchomorpha</taxon>
        <taxon>Tylenchoidea</taxon>
        <taxon>Meloidogynidae</taxon>
        <taxon>Meloidogyninae</taxon>
        <taxon>Meloidogyne</taxon>
    </lineage>
</organism>
<protein>
    <recommendedName>
        <fullName evidence="8">C2H2-type domain-containing protein</fullName>
    </recommendedName>
</protein>
<dbReference type="Gene3D" id="3.30.160.60">
    <property type="entry name" value="Classic Zinc Finger"/>
    <property type="match status" value="2"/>
</dbReference>
<evidence type="ECO:0000256" key="6">
    <source>
        <dbReference type="SAM" id="MobiDB-lite"/>
    </source>
</evidence>
<evidence type="ECO:0000256" key="4">
    <source>
        <dbReference type="ARBA" id="ARBA00022833"/>
    </source>
</evidence>
<evidence type="ECO:0000259" key="8">
    <source>
        <dbReference type="PROSITE" id="PS50157"/>
    </source>
</evidence>
<dbReference type="GO" id="GO:0005634">
    <property type="term" value="C:nucleus"/>
    <property type="evidence" value="ECO:0007669"/>
    <property type="project" value="UniProtKB-ARBA"/>
</dbReference>
<evidence type="ECO:0000256" key="1">
    <source>
        <dbReference type="ARBA" id="ARBA00022723"/>
    </source>
</evidence>
<feature type="chain" id="PRO_5027797906" description="C2H2-type domain-containing protein" evidence="7">
    <location>
        <begin position="21"/>
        <end position="412"/>
    </location>
</feature>
<keyword evidence="3 5" id="KW-0863">Zinc-finger</keyword>
<dbReference type="InterPro" id="IPR013087">
    <property type="entry name" value="Znf_C2H2_type"/>
</dbReference>
<feature type="domain" description="C2H2-type" evidence="8">
    <location>
        <begin position="218"/>
        <end position="246"/>
    </location>
</feature>
<feature type="region of interest" description="Disordered" evidence="6">
    <location>
        <begin position="25"/>
        <end position="70"/>
    </location>
</feature>
<feature type="domain" description="C2H2-type" evidence="8">
    <location>
        <begin position="119"/>
        <end position="148"/>
    </location>
</feature>
<keyword evidence="4" id="KW-0862">Zinc</keyword>
<evidence type="ECO:0000256" key="5">
    <source>
        <dbReference type="PROSITE-ProRule" id="PRU00042"/>
    </source>
</evidence>
<dbReference type="Proteomes" id="UP000580250">
    <property type="component" value="Unassembled WGS sequence"/>
</dbReference>
<dbReference type="EMBL" id="CAJEWN010000709">
    <property type="protein sequence ID" value="CAD2188699.1"/>
    <property type="molecule type" value="Genomic_DNA"/>
</dbReference>
<dbReference type="SMART" id="SM00355">
    <property type="entry name" value="ZnF_C2H2"/>
    <property type="match status" value="4"/>
</dbReference>
<evidence type="ECO:0000256" key="7">
    <source>
        <dbReference type="SAM" id="SignalP"/>
    </source>
</evidence>
<comment type="caution">
    <text evidence="9">The sequence shown here is derived from an EMBL/GenBank/DDBJ whole genome shotgun (WGS) entry which is preliminary data.</text>
</comment>
<evidence type="ECO:0000313" key="9">
    <source>
        <dbReference type="EMBL" id="CAD2188699.1"/>
    </source>
</evidence>
<dbReference type="PANTHER" id="PTHR19818:SF139">
    <property type="entry name" value="PAIR-RULE PROTEIN ODD-PAIRED"/>
    <property type="match status" value="1"/>
</dbReference>
<feature type="domain" description="C2H2-type" evidence="8">
    <location>
        <begin position="152"/>
        <end position="181"/>
    </location>
</feature>
<dbReference type="SUPFAM" id="SSF57667">
    <property type="entry name" value="beta-beta-alpha zinc fingers"/>
    <property type="match status" value="1"/>
</dbReference>
<evidence type="ECO:0000256" key="3">
    <source>
        <dbReference type="ARBA" id="ARBA00022771"/>
    </source>
</evidence>
<feature type="compositionally biased region" description="Polar residues" evidence="6">
    <location>
        <begin position="25"/>
        <end position="35"/>
    </location>
</feature>
<dbReference type="OrthoDB" id="5968217at2759"/>
<feature type="domain" description="C2H2-type" evidence="8">
    <location>
        <begin position="182"/>
        <end position="216"/>
    </location>
</feature>
<name>A0A6V7WNV0_MELEN</name>
<feature type="compositionally biased region" description="Polar residues" evidence="6">
    <location>
        <begin position="58"/>
        <end position="70"/>
    </location>
</feature>
<dbReference type="InterPro" id="IPR036236">
    <property type="entry name" value="Znf_C2H2_sf"/>
</dbReference>
<sequence>MKLSIFLLFCLFSILDLINSTKRNYGKDGQNNFNPSRYRDVETSETETNGQGGTGTGSIPSNTEGYTQEVNPSGLETLLPLSNLNQDLGKHPFLFSPHHQQMNVGQGLMENQGSDSYSAKCEWNGCGSVFSIQNDFVEHVKEHTKDQKGPCRNCFWSGCDGKSISFKNLSRHIRTHTGEKLYVCKYVYQNGVTCNKQYKSQENLKKHKRKHTGEIIRYNCAHCDKTFMSKQGKYYHENRDHSNANTEPVIGHSTNLHEGDYPQYIPDGGQQNFDHHAYKSGGHQPFDYSAYTHQGGFTSEGLPPQQPDLRLFGKNIYVNDQDSDKNLDEYQGCFYVHKRSQLEMLLSDRGTWQLVDNITEDRYQCLTKKDVHVKEEEQAAEEVHVLEIKERVKLMINEMKIEYLRGTSLLII</sequence>
<accession>A0A6V7WNV0</accession>
<dbReference type="PROSITE" id="PS50157">
    <property type="entry name" value="ZINC_FINGER_C2H2_2"/>
    <property type="match status" value="4"/>
</dbReference>
<dbReference type="GO" id="GO:0000978">
    <property type="term" value="F:RNA polymerase II cis-regulatory region sequence-specific DNA binding"/>
    <property type="evidence" value="ECO:0007669"/>
    <property type="project" value="TreeGrafter"/>
</dbReference>
<reference evidence="9 10" key="1">
    <citation type="submission" date="2020-08" db="EMBL/GenBank/DDBJ databases">
        <authorList>
            <person name="Koutsovoulos G."/>
            <person name="Danchin GJ E."/>
        </authorList>
    </citation>
    <scope>NUCLEOTIDE SEQUENCE [LARGE SCALE GENOMIC DNA]</scope>
</reference>
<dbReference type="GO" id="GO:0000981">
    <property type="term" value="F:DNA-binding transcription factor activity, RNA polymerase II-specific"/>
    <property type="evidence" value="ECO:0007669"/>
    <property type="project" value="TreeGrafter"/>
</dbReference>
<proteinExistence type="predicted"/>